<keyword evidence="6" id="KW-1185">Reference proteome</keyword>
<feature type="domain" description="PTS EIIA type-2" evidence="3">
    <location>
        <begin position="496"/>
        <end position="634"/>
    </location>
</feature>
<keyword evidence="5" id="KW-0762">Sugar transport</keyword>
<comment type="caution">
    <text evidence="5">The sequence shown here is derived from an EMBL/GenBank/DDBJ whole genome shotgun (WGS) entry which is preliminary data.</text>
</comment>
<dbReference type="Pfam" id="PF00359">
    <property type="entry name" value="PTS_EIIA_2"/>
    <property type="match status" value="1"/>
</dbReference>
<feature type="domain" description="PRD" evidence="4">
    <location>
        <begin position="287"/>
        <end position="393"/>
    </location>
</feature>
<name>A0ABS6TCR2_9ENTE</name>
<keyword evidence="1" id="KW-0805">Transcription regulation</keyword>
<dbReference type="RefSeq" id="WP_218325735.1">
    <property type="nucleotide sequence ID" value="NZ_JAHUZB010000003.1"/>
</dbReference>
<evidence type="ECO:0000313" key="6">
    <source>
        <dbReference type="Proteomes" id="UP000774130"/>
    </source>
</evidence>
<protein>
    <submittedName>
        <fullName evidence="5">PTS sugar transporter subunit IIA</fullName>
    </submittedName>
</protein>
<evidence type="ECO:0000256" key="1">
    <source>
        <dbReference type="ARBA" id="ARBA00023015"/>
    </source>
</evidence>
<accession>A0ABS6TCR2</accession>
<dbReference type="Proteomes" id="UP000774130">
    <property type="component" value="Unassembled WGS sequence"/>
</dbReference>
<dbReference type="InterPro" id="IPR007737">
    <property type="entry name" value="Mga_HTH"/>
</dbReference>
<dbReference type="InterPro" id="IPR011608">
    <property type="entry name" value="PRD"/>
</dbReference>
<organism evidence="5 6">
    <name type="scientific">Enterococcus alishanensis</name>
    <dbReference type="NCBI Taxonomy" id="1303817"/>
    <lineage>
        <taxon>Bacteria</taxon>
        <taxon>Bacillati</taxon>
        <taxon>Bacillota</taxon>
        <taxon>Bacilli</taxon>
        <taxon>Lactobacillales</taxon>
        <taxon>Enterococcaceae</taxon>
        <taxon>Enterococcus</taxon>
    </lineage>
</organism>
<reference evidence="5 6" key="1">
    <citation type="submission" date="2021-06" db="EMBL/GenBank/DDBJ databases">
        <title>Enterococcus alishanensis sp. nov., a novel lactic acid bacterium isolated from fresh coffee beans.</title>
        <authorList>
            <person name="Chen Y.-S."/>
        </authorList>
    </citation>
    <scope>NUCLEOTIDE SEQUENCE [LARGE SCALE GENOMIC DNA]</scope>
    <source>
        <strain evidence="5 6">ALS3</strain>
    </source>
</reference>
<dbReference type="EMBL" id="JAHUZB010000003">
    <property type="protein sequence ID" value="MBV7390677.1"/>
    <property type="molecule type" value="Genomic_DNA"/>
</dbReference>
<dbReference type="PANTHER" id="PTHR30185:SF12">
    <property type="entry name" value="TRANSCRIPTIONAL REGULATOR MANR"/>
    <property type="match status" value="1"/>
</dbReference>
<feature type="domain" description="PRD" evidence="4">
    <location>
        <begin position="175"/>
        <end position="279"/>
    </location>
</feature>
<dbReference type="InterPro" id="IPR050661">
    <property type="entry name" value="BglG_antiterminators"/>
</dbReference>
<dbReference type="Pfam" id="PF08279">
    <property type="entry name" value="HTH_11"/>
    <property type="match status" value="1"/>
</dbReference>
<evidence type="ECO:0000259" key="4">
    <source>
        <dbReference type="PROSITE" id="PS51372"/>
    </source>
</evidence>
<dbReference type="PROSITE" id="PS51094">
    <property type="entry name" value="PTS_EIIA_TYPE_2"/>
    <property type="match status" value="1"/>
</dbReference>
<dbReference type="PANTHER" id="PTHR30185">
    <property type="entry name" value="CRYPTIC BETA-GLUCOSIDE BGL OPERON ANTITERMINATOR"/>
    <property type="match status" value="1"/>
</dbReference>
<gene>
    <name evidence="5" type="ORF">KUA55_08295</name>
</gene>
<dbReference type="Pfam" id="PF05043">
    <property type="entry name" value="Mga"/>
    <property type="match status" value="1"/>
</dbReference>
<evidence type="ECO:0000259" key="3">
    <source>
        <dbReference type="PROSITE" id="PS51094"/>
    </source>
</evidence>
<proteinExistence type="predicted"/>
<evidence type="ECO:0000313" key="5">
    <source>
        <dbReference type="EMBL" id="MBV7390677.1"/>
    </source>
</evidence>
<keyword evidence="2" id="KW-0804">Transcription</keyword>
<dbReference type="Pfam" id="PF00874">
    <property type="entry name" value="PRD"/>
    <property type="match status" value="1"/>
</dbReference>
<dbReference type="InterPro" id="IPR002178">
    <property type="entry name" value="PTS_EIIA_type-2_dom"/>
</dbReference>
<keyword evidence="5" id="KW-0813">Transport</keyword>
<evidence type="ECO:0000256" key="2">
    <source>
        <dbReference type="ARBA" id="ARBA00023163"/>
    </source>
</evidence>
<sequence length="635" mass="73242">MKAKQAQLIDYLLQQQHPTSARILAEKIGVSVRTIKNYIYEINQSSGNPVILSSQLGYQIEHQAGQKILSQTPQKEALPQNFKERSFYLIKKSLIENRQLNIFDLSEELFVSYATLKTDVAKMNQSFAKYHVKFMIKNDTLQIIGEEKDKRQLLSYVIFEEVPHQFINQEILAENFNQNDVTKLANIITETLQATKYRLNDFSFINLMLHLLILLESVRNDHSLISRNWFSSWLREDKAKLVTQMIHAIEKDFDLVLNHHEKEEIHMIFQANVNYIPSNNLDELEQIVGADIMTAVQNIVSDTCQTFGVNLTSESFLVPFSLHISGLFSRAKQATSLKNPMLPSMKKDFPIVYDIAVFIALRLNHYLSIDVAEDEAAYIALHVGSELEQQKKDLFKISTVLLCPQYMNLDEKLYEQLHQQFGNDLKIEAVISDYNQLKTPDIELLITTLPVPASSSFQTIQISPIFTEEQRLLLLSKVGQIRLHRKHRILAKNFDDYFDPQFFTCQKNETNQMTVLKKICQQLESAEIVSEDFYTHVLERELASSTAFEAVAIPHSVYMEAEKTTISIFIAKDGIQWGTKKVQLVLLAAINEVDRRYFTEIYEALISVFDSAGIYQEIKEVKDFESFRKLILAKI</sequence>
<dbReference type="InterPro" id="IPR013196">
    <property type="entry name" value="HTH_11"/>
</dbReference>
<dbReference type="PROSITE" id="PS51372">
    <property type="entry name" value="PRD_2"/>
    <property type="match status" value="2"/>
</dbReference>